<dbReference type="InterPro" id="IPR039121">
    <property type="entry name" value="NUDT19"/>
</dbReference>
<evidence type="ECO:0000256" key="1">
    <source>
        <dbReference type="ARBA" id="ARBA00001936"/>
    </source>
</evidence>
<evidence type="ECO:0000259" key="7">
    <source>
        <dbReference type="PROSITE" id="PS51462"/>
    </source>
</evidence>
<gene>
    <name evidence="8" type="ORF">BN1012_Phect3221</name>
</gene>
<keyword evidence="5" id="KW-0460">Magnesium</keyword>
<dbReference type="RefSeq" id="WP_043949227.1">
    <property type="nucleotide sequence ID" value="NZ_HG966617.1"/>
</dbReference>
<dbReference type="PANTHER" id="PTHR12318">
    <property type="entry name" value="TESTOSTERONE-REGULATED PROTEIN RP2"/>
    <property type="match status" value="1"/>
</dbReference>
<evidence type="ECO:0000256" key="3">
    <source>
        <dbReference type="ARBA" id="ARBA00022723"/>
    </source>
</evidence>
<protein>
    <submittedName>
        <fullName evidence="8">Hydrolase, NUDIX family</fullName>
    </submittedName>
</protein>
<dbReference type="HOGENOM" id="CLU_100941_0_0_5"/>
<evidence type="ECO:0000256" key="4">
    <source>
        <dbReference type="ARBA" id="ARBA00022801"/>
    </source>
</evidence>
<sequence length="210" mass="22950">MSAVKPRDAASLVLLRDASDGPEVLMGRRHSRHAFIPDAFVFPGGKLDADDKRVTTAQSVTSQASPAKQALEAAAIRETFEETGLLLACPGDIGVPVQGTWGQFRDQGLVPDAKKLRLLARAITPAESPIRFHARFFTAHNANVSGELKGSGELLDLDWYPLNHAKTLPIIDVTEFVLKEISERTEKNSLEGPVAFWRYRSGTPILSYEG</sequence>
<dbReference type="STRING" id="1458461.BN1012_Phect3221"/>
<evidence type="ECO:0000256" key="5">
    <source>
        <dbReference type="ARBA" id="ARBA00022842"/>
    </source>
</evidence>
<reference evidence="8 9" key="1">
    <citation type="journal article" date="2014" name="Front. Genet.">
        <title>Genome and metabolic network of "Candidatus Phaeomarinobacter ectocarpi" Ec32, a new candidate genus of Alphaproteobacteria frequently associated with brown algae.</title>
        <authorList>
            <person name="Dittami S.M."/>
            <person name="Barbeyron T."/>
            <person name="Boyen C."/>
            <person name="Cambefort J."/>
            <person name="Collet G."/>
            <person name="Delage L."/>
            <person name="Gobet A."/>
            <person name="Groisillier A."/>
            <person name="Leblanc C."/>
            <person name="Michel G."/>
            <person name="Scornet D."/>
            <person name="Siegel A."/>
            <person name="Tapia J.E."/>
            <person name="Tonon T."/>
        </authorList>
    </citation>
    <scope>NUCLEOTIDE SEQUENCE [LARGE SCALE GENOMIC DNA]</scope>
    <source>
        <strain evidence="8 9">Ec32</strain>
    </source>
</reference>
<dbReference type="InterPro" id="IPR000086">
    <property type="entry name" value="NUDIX_hydrolase_dom"/>
</dbReference>
<feature type="domain" description="Nudix hydrolase" evidence="7">
    <location>
        <begin position="5"/>
        <end position="183"/>
    </location>
</feature>
<keyword evidence="4 8" id="KW-0378">Hydrolase</keyword>
<dbReference type="AlphaFoldDB" id="X5MBC7"/>
<name>X5MBC7_9HYPH</name>
<evidence type="ECO:0000256" key="2">
    <source>
        <dbReference type="ARBA" id="ARBA00001946"/>
    </source>
</evidence>
<dbReference type="PROSITE" id="PS51462">
    <property type="entry name" value="NUDIX"/>
    <property type="match status" value="1"/>
</dbReference>
<dbReference type="Gene3D" id="3.90.79.10">
    <property type="entry name" value="Nucleoside Triphosphate Pyrophosphohydrolase"/>
    <property type="match status" value="1"/>
</dbReference>
<dbReference type="GO" id="GO:0046872">
    <property type="term" value="F:metal ion binding"/>
    <property type="evidence" value="ECO:0007669"/>
    <property type="project" value="UniProtKB-KW"/>
</dbReference>
<comment type="cofactor">
    <cofactor evidence="1">
        <name>Mn(2+)</name>
        <dbReference type="ChEBI" id="CHEBI:29035"/>
    </cofactor>
</comment>
<evidence type="ECO:0000313" key="9">
    <source>
        <dbReference type="Proteomes" id="UP000032160"/>
    </source>
</evidence>
<accession>X5MBC7</accession>
<dbReference type="Proteomes" id="UP000032160">
    <property type="component" value="Chromosome I"/>
</dbReference>
<dbReference type="GO" id="GO:0016818">
    <property type="term" value="F:hydrolase activity, acting on acid anhydrides, in phosphorus-containing anhydrides"/>
    <property type="evidence" value="ECO:0007669"/>
    <property type="project" value="InterPro"/>
</dbReference>
<dbReference type="PANTHER" id="PTHR12318:SF0">
    <property type="entry name" value="ACYL-COENZYME A DIPHOSPHATASE NUDT19"/>
    <property type="match status" value="1"/>
</dbReference>
<evidence type="ECO:0000256" key="6">
    <source>
        <dbReference type="ARBA" id="ARBA00023211"/>
    </source>
</evidence>
<keyword evidence="3" id="KW-0479">Metal-binding</keyword>
<organism evidence="8 9">
    <name type="scientific">Candidatus Phaeomarinibacter ectocarpi</name>
    <dbReference type="NCBI Taxonomy" id="1458461"/>
    <lineage>
        <taxon>Bacteria</taxon>
        <taxon>Pseudomonadati</taxon>
        <taxon>Pseudomonadota</taxon>
        <taxon>Alphaproteobacteria</taxon>
        <taxon>Hyphomicrobiales</taxon>
        <taxon>Parvibaculaceae</taxon>
        <taxon>Candidatus Phaeomarinibacter</taxon>
    </lineage>
</organism>
<evidence type="ECO:0000313" key="8">
    <source>
        <dbReference type="EMBL" id="CDO61433.1"/>
    </source>
</evidence>
<dbReference type="OrthoDB" id="9805905at2"/>
<dbReference type="EMBL" id="HG966617">
    <property type="protein sequence ID" value="CDO61433.1"/>
    <property type="molecule type" value="Genomic_DNA"/>
</dbReference>
<keyword evidence="9" id="KW-1185">Reference proteome</keyword>
<keyword evidence="6" id="KW-0464">Manganese</keyword>
<dbReference type="SUPFAM" id="SSF55811">
    <property type="entry name" value="Nudix"/>
    <property type="match status" value="1"/>
</dbReference>
<dbReference type="Pfam" id="PF00293">
    <property type="entry name" value="NUDIX"/>
    <property type="match status" value="1"/>
</dbReference>
<dbReference type="KEGG" id="pect:BN1012_Phect3221"/>
<dbReference type="InterPro" id="IPR015797">
    <property type="entry name" value="NUDIX_hydrolase-like_dom_sf"/>
</dbReference>
<comment type="cofactor">
    <cofactor evidence="2">
        <name>Mg(2+)</name>
        <dbReference type="ChEBI" id="CHEBI:18420"/>
    </cofactor>
</comment>
<proteinExistence type="predicted"/>
<dbReference type="CDD" id="cd18870">
    <property type="entry name" value="NUDIX_AcylCoAdiphos_Nudt19"/>
    <property type="match status" value="1"/>
</dbReference>